<sequence>MVTFLDPKNRFSILVFSCENPRILTDISSEFKKLKNRRVLESTASSPKVNGSVAVVSGNSKARQLDSVTVATVTNSEKPKTNGISQEIKAPSVQIQTQKTTQNGRGGVYNTTIDIQKETVQKPQLNGVGVLEQVVPLKSMNGGLIDNGDTQCEVYREVASRGSDFTVQTYNVGLQANPTETNSENESASASGSIRSVSWSHDVEDSVFESNGEQTSSISAEEYHNVRNRTTLTNNNGQEKDKNAQMANGNGPNRTIISIGQLRNVGTQTESLQRVRYTKRPLKPSLSNQYKEKVQAARKKSGNTHVATPTSTNSGPSATVNIAGRGETLRASPGKTSLVVEVAPVAPQSMNHMNHQPTVSTSRSTVSRPIESVYSRRHPSLTYGHDPGAAVELDPHRRGPKAGPKRVVVLPNRQAVVLYPVSPGPKSGYLREQQFVQNPFFGAGMRLRKTSTNSNHSFTAGTRAEGGGSRSNSLRMRAGEPGHAQTSPRPVSYTPPTI</sequence>
<gene>
    <name evidence="2" type="ORF">EGW08_006361</name>
</gene>
<proteinExistence type="predicted"/>
<feature type="region of interest" description="Disordered" evidence="1">
    <location>
        <begin position="231"/>
        <end position="250"/>
    </location>
</feature>
<keyword evidence="3" id="KW-1185">Reference proteome</keyword>
<dbReference type="OrthoDB" id="10663670at2759"/>
<organism evidence="2 3">
    <name type="scientific">Elysia chlorotica</name>
    <name type="common">Eastern emerald elysia</name>
    <name type="synonym">Sea slug</name>
    <dbReference type="NCBI Taxonomy" id="188477"/>
    <lineage>
        <taxon>Eukaryota</taxon>
        <taxon>Metazoa</taxon>
        <taxon>Spiralia</taxon>
        <taxon>Lophotrochozoa</taxon>
        <taxon>Mollusca</taxon>
        <taxon>Gastropoda</taxon>
        <taxon>Heterobranchia</taxon>
        <taxon>Euthyneura</taxon>
        <taxon>Panpulmonata</taxon>
        <taxon>Sacoglossa</taxon>
        <taxon>Placobranchoidea</taxon>
        <taxon>Plakobranchidae</taxon>
        <taxon>Elysia</taxon>
    </lineage>
</organism>
<accession>A0A3S0ZY15</accession>
<evidence type="ECO:0000313" key="3">
    <source>
        <dbReference type="Proteomes" id="UP000271974"/>
    </source>
</evidence>
<reference evidence="2 3" key="1">
    <citation type="submission" date="2019-01" db="EMBL/GenBank/DDBJ databases">
        <title>A draft genome assembly of the solar-powered sea slug Elysia chlorotica.</title>
        <authorList>
            <person name="Cai H."/>
            <person name="Li Q."/>
            <person name="Fang X."/>
            <person name="Li J."/>
            <person name="Curtis N.E."/>
            <person name="Altenburger A."/>
            <person name="Shibata T."/>
            <person name="Feng M."/>
            <person name="Maeda T."/>
            <person name="Schwartz J.A."/>
            <person name="Shigenobu S."/>
            <person name="Lundholm N."/>
            <person name="Nishiyama T."/>
            <person name="Yang H."/>
            <person name="Hasebe M."/>
            <person name="Li S."/>
            <person name="Pierce S.K."/>
            <person name="Wang J."/>
        </authorList>
    </citation>
    <scope>NUCLEOTIDE SEQUENCE [LARGE SCALE GENOMIC DNA]</scope>
    <source>
        <strain evidence="2">EC2010</strain>
        <tissue evidence="2">Whole organism of an adult</tissue>
    </source>
</reference>
<evidence type="ECO:0000313" key="2">
    <source>
        <dbReference type="EMBL" id="RUS85877.1"/>
    </source>
</evidence>
<feature type="compositionally biased region" description="Polar residues" evidence="1">
    <location>
        <begin position="451"/>
        <end position="460"/>
    </location>
</feature>
<protein>
    <submittedName>
        <fullName evidence="2">Uncharacterized protein</fullName>
    </submittedName>
</protein>
<feature type="region of interest" description="Disordered" evidence="1">
    <location>
        <begin position="451"/>
        <end position="498"/>
    </location>
</feature>
<dbReference type="Proteomes" id="UP000271974">
    <property type="component" value="Unassembled WGS sequence"/>
</dbReference>
<dbReference type="AlphaFoldDB" id="A0A3S0ZY15"/>
<evidence type="ECO:0000256" key="1">
    <source>
        <dbReference type="SAM" id="MobiDB-lite"/>
    </source>
</evidence>
<feature type="compositionally biased region" description="Polar residues" evidence="1">
    <location>
        <begin position="484"/>
        <end position="498"/>
    </location>
</feature>
<name>A0A3S0ZY15_ELYCH</name>
<comment type="caution">
    <text evidence="2">The sequence shown here is derived from an EMBL/GenBank/DDBJ whole genome shotgun (WGS) entry which is preliminary data.</text>
</comment>
<feature type="compositionally biased region" description="Polar residues" evidence="1">
    <location>
        <begin position="303"/>
        <end position="319"/>
    </location>
</feature>
<dbReference type="EMBL" id="RQTK01000157">
    <property type="protein sequence ID" value="RUS85877.1"/>
    <property type="molecule type" value="Genomic_DNA"/>
</dbReference>
<feature type="region of interest" description="Disordered" evidence="1">
    <location>
        <begin position="176"/>
        <end position="196"/>
    </location>
</feature>
<feature type="region of interest" description="Disordered" evidence="1">
    <location>
        <begin position="297"/>
        <end position="319"/>
    </location>
</feature>